<dbReference type="Gene3D" id="1.20.1280.50">
    <property type="match status" value="1"/>
</dbReference>
<dbReference type="CDD" id="cd22160">
    <property type="entry name" value="F-box_AtFBL13-like"/>
    <property type="match status" value="1"/>
</dbReference>
<dbReference type="InterPro" id="IPR053781">
    <property type="entry name" value="F-box_AtFBL13-like"/>
</dbReference>
<dbReference type="PANTHER" id="PTHR32141">
    <property type="match status" value="1"/>
</dbReference>
<protein>
    <recommendedName>
        <fullName evidence="2">F-box domain-containing protein</fullName>
    </recommendedName>
</protein>
<keyword evidence="4" id="KW-1185">Reference proteome</keyword>
<evidence type="ECO:0000313" key="4">
    <source>
        <dbReference type="Proteomes" id="UP001054889"/>
    </source>
</evidence>
<dbReference type="Pfam" id="PF00646">
    <property type="entry name" value="F-box"/>
    <property type="match status" value="1"/>
</dbReference>
<dbReference type="Gene3D" id="3.80.10.10">
    <property type="entry name" value="Ribonuclease Inhibitor"/>
    <property type="match status" value="1"/>
</dbReference>
<dbReference type="InterPro" id="IPR055302">
    <property type="entry name" value="F-box_dom-containing"/>
</dbReference>
<dbReference type="SUPFAM" id="SSF81383">
    <property type="entry name" value="F-box domain"/>
    <property type="match status" value="1"/>
</dbReference>
<comment type="caution">
    <text evidence="3">The sequence shown here is derived from an EMBL/GenBank/DDBJ whole genome shotgun (WGS) entry which is preliminary data.</text>
</comment>
<dbReference type="AlphaFoldDB" id="A0AAV5DNP3"/>
<dbReference type="InterPro" id="IPR032675">
    <property type="entry name" value="LRR_dom_sf"/>
</dbReference>
<feature type="domain" description="F-box" evidence="2">
    <location>
        <begin position="67"/>
        <end position="114"/>
    </location>
</feature>
<name>A0AAV5DNP3_ELECO</name>
<dbReference type="PANTHER" id="PTHR32141:SF91">
    <property type="entry name" value="F-BOX DOMAIN-CONTAINING PROTEIN"/>
    <property type="match status" value="1"/>
</dbReference>
<dbReference type="InterPro" id="IPR001810">
    <property type="entry name" value="F-box_dom"/>
</dbReference>
<dbReference type="EMBL" id="BQKI01000021">
    <property type="protein sequence ID" value="GJN12108.1"/>
    <property type="molecule type" value="Genomic_DNA"/>
</dbReference>
<dbReference type="InterPro" id="IPR036047">
    <property type="entry name" value="F-box-like_dom_sf"/>
</dbReference>
<reference evidence="3" key="2">
    <citation type="submission" date="2021-12" db="EMBL/GenBank/DDBJ databases">
        <title>Resequencing data analysis of finger millet.</title>
        <authorList>
            <person name="Hatakeyama M."/>
            <person name="Aluri S."/>
            <person name="Balachadran M.T."/>
            <person name="Sivarajan S.R."/>
            <person name="Poveda L."/>
            <person name="Shimizu-Inatsugi R."/>
            <person name="Schlapbach R."/>
            <person name="Sreeman S.M."/>
            <person name="Shimizu K.K."/>
        </authorList>
    </citation>
    <scope>NUCLEOTIDE SEQUENCE</scope>
</reference>
<gene>
    <name evidence="3" type="primary">ga30359</name>
    <name evidence="3" type="ORF">PR202_ga30359</name>
</gene>
<reference evidence="3" key="1">
    <citation type="journal article" date="2018" name="DNA Res.">
        <title>Multiple hybrid de novo genome assembly of finger millet, an orphan allotetraploid crop.</title>
        <authorList>
            <person name="Hatakeyama M."/>
            <person name="Aluri S."/>
            <person name="Balachadran M.T."/>
            <person name="Sivarajan S.R."/>
            <person name="Patrignani A."/>
            <person name="Gruter S."/>
            <person name="Poveda L."/>
            <person name="Shimizu-Inatsugi R."/>
            <person name="Baeten J."/>
            <person name="Francoijs K.J."/>
            <person name="Nataraja K.N."/>
            <person name="Reddy Y.A.N."/>
            <person name="Phadnis S."/>
            <person name="Ravikumar R.L."/>
            <person name="Schlapbach R."/>
            <person name="Sreeman S.M."/>
            <person name="Shimizu K.K."/>
        </authorList>
    </citation>
    <scope>NUCLEOTIDE SEQUENCE</scope>
</reference>
<proteinExistence type="predicted"/>
<evidence type="ECO:0000313" key="3">
    <source>
        <dbReference type="EMBL" id="GJN12108.1"/>
    </source>
</evidence>
<dbReference type="Pfam" id="PF24758">
    <property type="entry name" value="LRR_At5g56370"/>
    <property type="match status" value="1"/>
</dbReference>
<feature type="region of interest" description="Disordered" evidence="1">
    <location>
        <begin position="1"/>
        <end position="27"/>
    </location>
</feature>
<dbReference type="SUPFAM" id="SSF52047">
    <property type="entry name" value="RNI-like"/>
    <property type="match status" value="1"/>
</dbReference>
<sequence length="522" mass="57932">MANRTPAPFVHVDAATAENARRQGRDPHKLEQSSKFVLCFLDASLPDPPVNANALLSALPGPDTSGDDRISALPFALLRNIVSRLPAKDAVRTAVLSRRWRPVWRCSLLVFTDIHLLPRRHHPTRADTPGLVAAISRVLATHPGPFRSVHLVCGYLDAHRLQLARWVQRLADKGVQELVLVNRPFPLDVPLPAALFDIGTLTRLYLGIWKFPDTSALARGRAVPFPNLRELVLCTIDMESRDLDYLLASSPVLETLGILGSKKGVRLRLTSQHLRCVQISFCQVEGIHVVDCPNLERLFLWGFMDEGACGIRFKIGHAPKLHQLGFLEPGVHMLEIGNTVINPLTNSGIKASPSSMAYGVKILGVHMRFGVHNDARMLHPFLRCFPNVETLHIMSAESTEVTGKVNLKFWEEAGPIKCIQGIKSMSFCEFQGKRSEVSFLKFFFQNAKALKNAVVMVSKGRFTSIGEMISKVESLTPEKWASRGCSLLVCENKAEGGDLWSFRGGLDLFVNDPFVEVKSLFV</sequence>
<dbReference type="InterPro" id="IPR006566">
    <property type="entry name" value="FBD"/>
</dbReference>
<evidence type="ECO:0000256" key="1">
    <source>
        <dbReference type="SAM" id="MobiDB-lite"/>
    </source>
</evidence>
<dbReference type="Proteomes" id="UP001054889">
    <property type="component" value="Unassembled WGS sequence"/>
</dbReference>
<organism evidence="3 4">
    <name type="scientific">Eleusine coracana subsp. coracana</name>
    <dbReference type="NCBI Taxonomy" id="191504"/>
    <lineage>
        <taxon>Eukaryota</taxon>
        <taxon>Viridiplantae</taxon>
        <taxon>Streptophyta</taxon>
        <taxon>Embryophyta</taxon>
        <taxon>Tracheophyta</taxon>
        <taxon>Spermatophyta</taxon>
        <taxon>Magnoliopsida</taxon>
        <taxon>Liliopsida</taxon>
        <taxon>Poales</taxon>
        <taxon>Poaceae</taxon>
        <taxon>PACMAD clade</taxon>
        <taxon>Chloridoideae</taxon>
        <taxon>Cynodonteae</taxon>
        <taxon>Eleusininae</taxon>
        <taxon>Eleusine</taxon>
    </lineage>
</organism>
<dbReference type="InterPro" id="IPR055411">
    <property type="entry name" value="LRR_FXL15/At3g58940/PEG3-like"/>
</dbReference>
<accession>A0AAV5DNP3</accession>
<dbReference type="Pfam" id="PF08387">
    <property type="entry name" value="FBD"/>
    <property type="match status" value="1"/>
</dbReference>
<evidence type="ECO:0000259" key="2">
    <source>
        <dbReference type="PROSITE" id="PS50181"/>
    </source>
</evidence>
<dbReference type="PROSITE" id="PS50181">
    <property type="entry name" value="FBOX"/>
    <property type="match status" value="1"/>
</dbReference>